<dbReference type="EMBL" id="CAJJDN010000045">
    <property type="protein sequence ID" value="CAD8083697.1"/>
    <property type="molecule type" value="Genomic_DNA"/>
</dbReference>
<organism evidence="1 3">
    <name type="scientific">Paramecium sonneborni</name>
    <dbReference type="NCBI Taxonomy" id="65129"/>
    <lineage>
        <taxon>Eukaryota</taxon>
        <taxon>Sar</taxon>
        <taxon>Alveolata</taxon>
        <taxon>Ciliophora</taxon>
        <taxon>Intramacronucleata</taxon>
        <taxon>Oligohymenophorea</taxon>
        <taxon>Peniculida</taxon>
        <taxon>Parameciidae</taxon>
        <taxon>Paramecium</taxon>
    </lineage>
</organism>
<sequence length="47" mass="5535">MIEPQIRKGFIKEQKARLIGEGSSQYLDDIAWNINLEAHRQFLSNEF</sequence>
<dbReference type="OrthoDB" id="199574at2759"/>
<dbReference type="Proteomes" id="UP000692954">
    <property type="component" value="Unassembled WGS sequence"/>
</dbReference>
<evidence type="ECO:0000313" key="2">
    <source>
        <dbReference type="EMBL" id="CAD8083703.1"/>
    </source>
</evidence>
<comment type="caution">
    <text evidence="1">The sequence shown here is derived from an EMBL/GenBank/DDBJ whole genome shotgun (WGS) entry which is preliminary data.</text>
</comment>
<evidence type="ECO:0000313" key="1">
    <source>
        <dbReference type="EMBL" id="CAD8083697.1"/>
    </source>
</evidence>
<name>A0A8S1MRN3_9CILI</name>
<dbReference type="AlphaFoldDB" id="A0A8S1MRN3"/>
<protein>
    <submittedName>
        <fullName evidence="1">Uncharacterized protein</fullName>
    </submittedName>
</protein>
<dbReference type="EMBL" id="CAJJDN010000045">
    <property type="protein sequence ID" value="CAD8083703.1"/>
    <property type="molecule type" value="Genomic_DNA"/>
</dbReference>
<accession>A0A8S1MRN3</accession>
<evidence type="ECO:0000313" key="3">
    <source>
        <dbReference type="Proteomes" id="UP000692954"/>
    </source>
</evidence>
<proteinExistence type="predicted"/>
<reference evidence="1" key="1">
    <citation type="submission" date="2021-01" db="EMBL/GenBank/DDBJ databases">
        <authorList>
            <consortium name="Genoscope - CEA"/>
            <person name="William W."/>
        </authorList>
    </citation>
    <scope>NUCLEOTIDE SEQUENCE</scope>
</reference>
<gene>
    <name evidence="1" type="ORF">PSON_ATCC_30995.1.T0450217</name>
    <name evidence="2" type="ORF">PSON_ATCC_30995.1.T0450220</name>
</gene>
<keyword evidence="3" id="KW-1185">Reference proteome</keyword>